<evidence type="ECO:0000313" key="2">
    <source>
        <dbReference type="Proteomes" id="UP000501802"/>
    </source>
</evidence>
<dbReference type="AlphaFoldDB" id="A0A6G9AX66"/>
<organism evidence="1 2">
    <name type="scientific">Spirosoma aureum</name>
    <dbReference type="NCBI Taxonomy" id="2692134"/>
    <lineage>
        <taxon>Bacteria</taxon>
        <taxon>Pseudomonadati</taxon>
        <taxon>Bacteroidota</taxon>
        <taxon>Cytophagia</taxon>
        <taxon>Cytophagales</taxon>
        <taxon>Cytophagaceae</taxon>
        <taxon>Spirosoma</taxon>
    </lineage>
</organism>
<name>A0A6G9AX66_9BACT</name>
<accession>A0A6G9AX66</accession>
<proteinExistence type="predicted"/>
<gene>
    <name evidence="1" type="ORF">G8759_31210</name>
</gene>
<protein>
    <submittedName>
        <fullName evidence="1">Uncharacterized protein</fullName>
    </submittedName>
</protein>
<keyword evidence="2" id="KW-1185">Reference proteome</keyword>
<evidence type="ECO:0000313" key="1">
    <source>
        <dbReference type="EMBL" id="QIP16793.1"/>
    </source>
</evidence>
<dbReference type="Proteomes" id="UP000501802">
    <property type="component" value="Chromosome"/>
</dbReference>
<dbReference type="KEGG" id="spib:G8759_31210"/>
<sequence length="104" mass="12311">MARTHCQLEGDEIVIRFHTKRLFRRFRKSSARSYGIKMKDSRRFIELIIEEISKARRPHLFPTTSAIDEMLDDVIESLLSKMGAGYPEKQTNCFKWDDENETDK</sequence>
<dbReference type="RefSeq" id="WP_167217017.1">
    <property type="nucleotide sequence ID" value="NZ_CP050063.1"/>
</dbReference>
<reference evidence="1 2" key="1">
    <citation type="submission" date="2020-03" db="EMBL/GenBank/DDBJ databases">
        <authorList>
            <person name="Kim M.K."/>
        </authorList>
    </citation>
    <scope>NUCLEOTIDE SEQUENCE [LARGE SCALE GENOMIC DNA]</scope>
    <source>
        <strain evidence="1 2">BT328</strain>
    </source>
</reference>
<dbReference type="EMBL" id="CP050063">
    <property type="protein sequence ID" value="QIP16793.1"/>
    <property type="molecule type" value="Genomic_DNA"/>
</dbReference>